<comment type="pathway">
    <text evidence="9">Amino-acid biosynthesis; glycine biosynthesis; glycine from L-serine: step 1/1.</text>
</comment>
<dbReference type="UniPathway" id="UPA00288">
    <property type="reaction ID" value="UER01023"/>
</dbReference>
<dbReference type="PROSITE" id="PS00096">
    <property type="entry name" value="SHMT"/>
    <property type="match status" value="1"/>
</dbReference>
<evidence type="ECO:0000313" key="12">
    <source>
        <dbReference type="EMBL" id="OGK37483.1"/>
    </source>
</evidence>
<dbReference type="Gene3D" id="3.40.640.10">
    <property type="entry name" value="Type I PLP-dependent aspartate aminotransferase-like (Major domain)"/>
    <property type="match status" value="1"/>
</dbReference>
<dbReference type="InterPro" id="IPR049943">
    <property type="entry name" value="Ser_HO-MeTrfase-like"/>
</dbReference>
<dbReference type="Proteomes" id="UP000176803">
    <property type="component" value="Unassembled WGS sequence"/>
</dbReference>
<feature type="domain" description="Serine hydroxymethyltransferase-like" evidence="11">
    <location>
        <begin position="4"/>
        <end position="386"/>
    </location>
</feature>
<dbReference type="SUPFAM" id="SSF53383">
    <property type="entry name" value="PLP-dependent transferases"/>
    <property type="match status" value="1"/>
</dbReference>
<keyword evidence="6 9" id="KW-0554">One-carbon metabolism</keyword>
<keyword evidence="5 9" id="KW-0963">Cytoplasm</keyword>
<dbReference type="InterPro" id="IPR015424">
    <property type="entry name" value="PyrdxlP-dep_Trfase"/>
</dbReference>
<comment type="subunit">
    <text evidence="4 9">Homodimer.</text>
</comment>
<dbReference type="EC" id="2.1.2.1" evidence="9"/>
<evidence type="ECO:0000256" key="1">
    <source>
        <dbReference type="ARBA" id="ARBA00001933"/>
    </source>
</evidence>
<organism evidence="12 13">
    <name type="scientific">Candidatus Roizmanbacteria bacterium RIFCSPHIGHO2_12_FULL_41_11</name>
    <dbReference type="NCBI Taxonomy" id="1802052"/>
    <lineage>
        <taxon>Bacteria</taxon>
        <taxon>Candidatus Roizmaniibacteriota</taxon>
    </lineage>
</organism>
<dbReference type="InterPro" id="IPR039429">
    <property type="entry name" value="SHMT-like_dom"/>
</dbReference>
<evidence type="ECO:0000256" key="9">
    <source>
        <dbReference type="HAMAP-Rule" id="MF_00051"/>
    </source>
</evidence>
<evidence type="ECO:0000256" key="4">
    <source>
        <dbReference type="ARBA" id="ARBA00011738"/>
    </source>
</evidence>
<comment type="catalytic activity">
    <reaction evidence="9">
        <text>(6R)-5,10-methylene-5,6,7,8-tetrahydrofolate + glycine + H2O = (6S)-5,6,7,8-tetrahydrofolate + L-serine</text>
        <dbReference type="Rhea" id="RHEA:15481"/>
        <dbReference type="ChEBI" id="CHEBI:15377"/>
        <dbReference type="ChEBI" id="CHEBI:15636"/>
        <dbReference type="ChEBI" id="CHEBI:33384"/>
        <dbReference type="ChEBI" id="CHEBI:57305"/>
        <dbReference type="ChEBI" id="CHEBI:57453"/>
        <dbReference type="EC" id="2.1.2.1"/>
    </reaction>
</comment>
<dbReference type="GO" id="GO:0030170">
    <property type="term" value="F:pyridoxal phosphate binding"/>
    <property type="evidence" value="ECO:0007669"/>
    <property type="project" value="UniProtKB-UniRule"/>
</dbReference>
<accession>A0A1F7I271</accession>
<dbReference type="PANTHER" id="PTHR11680:SF35">
    <property type="entry name" value="SERINE HYDROXYMETHYLTRANSFERASE 1"/>
    <property type="match status" value="1"/>
</dbReference>
<evidence type="ECO:0000256" key="5">
    <source>
        <dbReference type="ARBA" id="ARBA00022490"/>
    </source>
</evidence>
<dbReference type="GO" id="GO:0004372">
    <property type="term" value="F:glycine hydroxymethyltransferase activity"/>
    <property type="evidence" value="ECO:0007669"/>
    <property type="project" value="UniProtKB-UniRule"/>
</dbReference>
<evidence type="ECO:0000313" key="13">
    <source>
        <dbReference type="Proteomes" id="UP000176803"/>
    </source>
</evidence>
<dbReference type="Gene3D" id="3.90.1150.10">
    <property type="entry name" value="Aspartate Aminotransferase, domain 1"/>
    <property type="match status" value="1"/>
</dbReference>
<comment type="pathway">
    <text evidence="9">One-carbon metabolism; tetrahydrofolate interconversion.</text>
</comment>
<comment type="caution">
    <text evidence="12">The sequence shown here is derived from an EMBL/GenBank/DDBJ whole genome shotgun (WGS) entry which is preliminary data.</text>
</comment>
<reference evidence="12 13" key="1">
    <citation type="journal article" date="2016" name="Nat. Commun.">
        <title>Thousands of microbial genomes shed light on interconnected biogeochemical processes in an aquifer system.</title>
        <authorList>
            <person name="Anantharaman K."/>
            <person name="Brown C.T."/>
            <person name="Hug L.A."/>
            <person name="Sharon I."/>
            <person name="Castelle C.J."/>
            <person name="Probst A.J."/>
            <person name="Thomas B.C."/>
            <person name="Singh A."/>
            <person name="Wilkins M.J."/>
            <person name="Karaoz U."/>
            <person name="Brodie E.L."/>
            <person name="Williams K.H."/>
            <person name="Hubbard S.S."/>
            <person name="Banfield J.F."/>
        </authorList>
    </citation>
    <scope>NUCLEOTIDE SEQUENCE [LARGE SCALE GENOMIC DNA]</scope>
</reference>
<dbReference type="PIRSF" id="PIRSF000412">
    <property type="entry name" value="SHMT"/>
    <property type="match status" value="1"/>
</dbReference>
<dbReference type="Pfam" id="PF00464">
    <property type="entry name" value="SHMT"/>
    <property type="match status" value="1"/>
</dbReference>
<name>A0A1F7I271_9BACT</name>
<keyword evidence="7 9" id="KW-0808">Transferase</keyword>
<evidence type="ECO:0000256" key="3">
    <source>
        <dbReference type="ARBA" id="ARBA00006376"/>
    </source>
</evidence>
<comment type="caution">
    <text evidence="9">Lacks conserved residue(s) required for the propagation of feature annotation.</text>
</comment>
<evidence type="ECO:0000256" key="6">
    <source>
        <dbReference type="ARBA" id="ARBA00022563"/>
    </source>
</evidence>
<evidence type="ECO:0000256" key="7">
    <source>
        <dbReference type="ARBA" id="ARBA00022679"/>
    </source>
</evidence>
<dbReference type="InterPro" id="IPR015422">
    <property type="entry name" value="PyrdxlP-dep_Trfase_small"/>
</dbReference>
<dbReference type="EMBL" id="MGAC01000040">
    <property type="protein sequence ID" value="OGK37483.1"/>
    <property type="molecule type" value="Genomic_DNA"/>
</dbReference>
<dbReference type="GO" id="GO:0032259">
    <property type="term" value="P:methylation"/>
    <property type="evidence" value="ECO:0007669"/>
    <property type="project" value="UniProtKB-KW"/>
</dbReference>
<gene>
    <name evidence="9 12" type="primary">glyA</name>
    <name evidence="12" type="ORF">A3F03_02770</name>
</gene>
<comment type="cofactor">
    <cofactor evidence="1 9 10">
        <name>pyridoxal 5'-phosphate</name>
        <dbReference type="ChEBI" id="CHEBI:597326"/>
    </cofactor>
</comment>
<evidence type="ECO:0000256" key="10">
    <source>
        <dbReference type="PIRSR" id="PIRSR000412-50"/>
    </source>
</evidence>
<dbReference type="NCBIfam" id="NF000586">
    <property type="entry name" value="PRK00011.1"/>
    <property type="match status" value="1"/>
</dbReference>
<feature type="binding site" evidence="9">
    <location>
        <position position="117"/>
    </location>
    <ligand>
        <name>(6S)-5,6,7,8-tetrahydrofolate</name>
        <dbReference type="ChEBI" id="CHEBI:57453"/>
    </ligand>
</feature>
<dbReference type="InterPro" id="IPR001085">
    <property type="entry name" value="Ser_HO-MeTrfase"/>
</dbReference>
<evidence type="ECO:0000256" key="8">
    <source>
        <dbReference type="ARBA" id="ARBA00022898"/>
    </source>
</evidence>
<comment type="subcellular location">
    <subcellularLocation>
        <location evidence="2 9">Cytoplasm</location>
    </subcellularLocation>
</comment>
<comment type="function">
    <text evidence="9">Catalyzes the reversible interconversion of serine and glycine with tetrahydrofolate (THF) serving as the one-carbon carrier. This reaction serves as the major source of one-carbon groups required for the biosynthesis of purines, thymidylate, methionine, and other important biomolecules. Also exhibits THF-independent aldolase activity toward beta-hydroxyamino acids, producing glycine and aldehydes, via a retro-aldol mechanism.</text>
</comment>
<dbReference type="CDD" id="cd00378">
    <property type="entry name" value="SHMT"/>
    <property type="match status" value="1"/>
</dbReference>
<feature type="binding site" evidence="9">
    <location>
        <begin position="121"/>
        <end position="123"/>
    </location>
    <ligand>
        <name>(6S)-5,6,7,8-tetrahydrofolate</name>
        <dbReference type="ChEBI" id="CHEBI:57453"/>
    </ligand>
</feature>
<dbReference type="GO" id="GO:0035999">
    <property type="term" value="P:tetrahydrofolate interconversion"/>
    <property type="evidence" value="ECO:0007669"/>
    <property type="project" value="UniProtKB-UniRule"/>
</dbReference>
<dbReference type="GO" id="GO:0005829">
    <property type="term" value="C:cytosol"/>
    <property type="evidence" value="ECO:0007669"/>
    <property type="project" value="TreeGrafter"/>
</dbReference>
<evidence type="ECO:0000256" key="2">
    <source>
        <dbReference type="ARBA" id="ARBA00004496"/>
    </source>
</evidence>
<dbReference type="UniPathway" id="UPA00193"/>
<dbReference type="FunFam" id="3.40.640.10:FF:000001">
    <property type="entry name" value="Serine hydroxymethyltransferase"/>
    <property type="match status" value="1"/>
</dbReference>
<feature type="site" description="Plays an important role in substrate specificity" evidence="9">
    <location>
        <position position="224"/>
    </location>
</feature>
<feature type="modified residue" description="N6-(pyridoxal phosphate)lysine" evidence="9 10">
    <location>
        <position position="225"/>
    </location>
</feature>
<dbReference type="InterPro" id="IPR015421">
    <property type="entry name" value="PyrdxlP-dep_Trfase_major"/>
</dbReference>
<keyword evidence="12" id="KW-0489">Methyltransferase</keyword>
<dbReference type="InterPro" id="IPR019798">
    <property type="entry name" value="Ser_HO-MeTrfase_PLP_BS"/>
</dbReference>
<evidence type="ECO:0000259" key="11">
    <source>
        <dbReference type="Pfam" id="PF00464"/>
    </source>
</evidence>
<dbReference type="HAMAP" id="MF_00051">
    <property type="entry name" value="SHMT"/>
    <property type="match status" value="1"/>
</dbReference>
<protein>
    <recommendedName>
        <fullName evidence="9">Serine hydroxymethyltransferase</fullName>
        <shortName evidence="9">SHMT</shortName>
        <shortName evidence="9">Serine methylase</shortName>
        <ecNumber evidence="9">2.1.2.1</ecNumber>
    </recommendedName>
</protein>
<keyword evidence="9" id="KW-0028">Amino-acid biosynthesis</keyword>
<proteinExistence type="inferred from homology"/>
<dbReference type="AlphaFoldDB" id="A0A1F7I271"/>
<dbReference type="PANTHER" id="PTHR11680">
    <property type="entry name" value="SERINE HYDROXYMETHYLTRANSFERASE"/>
    <property type="match status" value="1"/>
</dbReference>
<sequence>MKNLKQTDNEVYDLIKEEEKRQEEVLEMIPSENYTSKAVMEALGSVLTNKYSEGYPRKRYYQGNKVIDSVEILAQDRAKKLFGVPHANVQPYSGSPANIAVYLALLEPGDKIMGLTLSFGGHLTHGSPVSISGKYFKVVPYELSEKGLLDYDEIERLAQAEKPKIIICGATAYPRTIDFKRFGQIADSIDAYLLADISHIAGLIVGEVHPSPVAYADIIMTTTHKTLRGPRGAILMVTNKGLKKDPELADKIDKAVFPGLQGGPHDNQTVAIAVSLLEAAQPNFKKYSKQIVKNAKTLASELLKFKFNLVSGGTDNHLLLIDLSNKKANGALGAYALEVAGIVVNKNAVPNDPMPPFYPSGIRMGTPAITTRDMREKEMVKIAKWINDVIEEIKGDELPKEKESRSYFWKEFRRRIKENKSLLKINEEIKEFCQKFPVP</sequence>
<comment type="similarity">
    <text evidence="3 9">Belongs to the SHMT family.</text>
</comment>
<keyword evidence="8 9" id="KW-0663">Pyridoxal phosphate</keyword>
<dbReference type="GO" id="GO:0019264">
    <property type="term" value="P:glycine biosynthetic process from serine"/>
    <property type="evidence" value="ECO:0007669"/>
    <property type="project" value="UniProtKB-UniRule"/>
</dbReference>
<dbReference type="GO" id="GO:0008168">
    <property type="term" value="F:methyltransferase activity"/>
    <property type="evidence" value="ECO:0007669"/>
    <property type="project" value="UniProtKB-KW"/>
</dbReference>